<evidence type="ECO:0000256" key="4">
    <source>
        <dbReference type="SAM" id="Coils"/>
    </source>
</evidence>
<accession>A0A9P0G4P2</accession>
<feature type="coiled-coil region" evidence="4">
    <location>
        <begin position="365"/>
        <end position="440"/>
    </location>
</feature>
<name>A0A9P0G4P2_9CUCU</name>
<dbReference type="OrthoDB" id="10030037at2759"/>
<sequence length="555" mass="64039">MKMGTIDSGTETLFSDESPCELVRVRSPSICSGDDTEVQTEDTQSINSRLAPPNIQPYSGVLEKGKVVIRPIAFKPSAMTMNGSTRFGMAGERYGSTPILTRPGSRLTLYGSSNDLRPPSHTIHNYSLDRKLRSSCPSSTCSPHLAMSSLSSLQHSHKLVNYDSLESVRKSPMSIADSSGPNKPSYRHISASNHSSMMDLTPSPSDSGISELEAALRDRDSELAYLRQTMEHNEQVIFRVYQEKEKVWERELKRLKTVQDSRLRTSSQKVLKLEQMLMMQTYQMQQDKKRTCADVQRSNMQCERLMQEVAALKARLEETEWGLCQKTGEISLLKTQLKELQTDQTTKCQELVQTRSDHKYLRTQVEEKDKEIERLKSLNASKDEDILELKEAITKLKSSTQFIQEKIQTNNNINKDYEETEKLRSEIRELREELSDMSLKDYSNIEPGRVRGQYITEENSLEDLEIQKLNGEINEVEKLREELQNKCKQFEHERLTWLQEKEKVLRYQRQLQMNYVQMFRRTRALEAEVESLTIELELDKTGLKKKLELSQTIDL</sequence>
<feature type="coiled-coil region" evidence="4">
    <location>
        <begin position="466"/>
        <end position="500"/>
    </location>
</feature>
<dbReference type="Proteomes" id="UP001153636">
    <property type="component" value="Chromosome 1"/>
</dbReference>
<dbReference type="InterPro" id="IPR045329">
    <property type="entry name" value="LZTS"/>
</dbReference>
<gene>
    <name evidence="6" type="ORF">PSYICH_LOCUS265</name>
</gene>
<keyword evidence="3 4" id="KW-0175">Coiled coil</keyword>
<feature type="coiled-coil region" evidence="4">
    <location>
        <begin position="295"/>
        <end position="322"/>
    </location>
</feature>
<evidence type="ECO:0000313" key="6">
    <source>
        <dbReference type="EMBL" id="CAH1099858.1"/>
    </source>
</evidence>
<dbReference type="Pfam" id="PF06818">
    <property type="entry name" value="Fez1"/>
    <property type="match status" value="1"/>
</dbReference>
<dbReference type="PANTHER" id="PTHR19354">
    <property type="entry name" value="ZIPPER PUTATIVE TUMOR SUPPRESSOR 2 HOMOLOG-LIKE PROTEIN-RELATED"/>
    <property type="match status" value="1"/>
</dbReference>
<keyword evidence="2" id="KW-0963">Cytoplasm</keyword>
<evidence type="ECO:0000256" key="5">
    <source>
        <dbReference type="SAM" id="MobiDB-lite"/>
    </source>
</evidence>
<evidence type="ECO:0000256" key="2">
    <source>
        <dbReference type="ARBA" id="ARBA00022490"/>
    </source>
</evidence>
<proteinExistence type="predicted"/>
<feature type="region of interest" description="Disordered" evidence="5">
    <location>
        <begin position="172"/>
        <end position="207"/>
    </location>
</feature>
<reference evidence="6" key="1">
    <citation type="submission" date="2022-01" db="EMBL/GenBank/DDBJ databases">
        <authorList>
            <person name="King R."/>
        </authorList>
    </citation>
    <scope>NUCLEOTIDE SEQUENCE</scope>
</reference>
<evidence type="ECO:0000313" key="7">
    <source>
        <dbReference type="Proteomes" id="UP001153636"/>
    </source>
</evidence>
<comment type="subcellular location">
    <subcellularLocation>
        <location evidence="1">Cytoplasm</location>
    </subcellularLocation>
</comment>
<dbReference type="GO" id="GO:0005737">
    <property type="term" value="C:cytoplasm"/>
    <property type="evidence" value="ECO:0007669"/>
    <property type="project" value="UniProtKB-SubCell"/>
</dbReference>
<protein>
    <submittedName>
        <fullName evidence="6">Uncharacterized protein</fullName>
    </submittedName>
</protein>
<evidence type="ECO:0000256" key="1">
    <source>
        <dbReference type="ARBA" id="ARBA00004496"/>
    </source>
</evidence>
<dbReference type="AlphaFoldDB" id="A0A9P0G4P2"/>
<feature type="region of interest" description="Disordered" evidence="5">
    <location>
        <begin position="33"/>
        <end position="52"/>
    </location>
</feature>
<keyword evidence="7" id="KW-1185">Reference proteome</keyword>
<dbReference type="EMBL" id="OV651813">
    <property type="protein sequence ID" value="CAH1099858.1"/>
    <property type="molecule type" value="Genomic_DNA"/>
</dbReference>
<evidence type="ECO:0000256" key="3">
    <source>
        <dbReference type="ARBA" id="ARBA00023054"/>
    </source>
</evidence>
<feature type="compositionally biased region" description="Polar residues" evidence="5">
    <location>
        <begin position="190"/>
        <end position="207"/>
    </location>
</feature>
<dbReference type="PANTHER" id="PTHR19354:SF2">
    <property type="entry name" value="LEUCINE-RICH REPEAT-CONTAINING PROTEIN DDB_G0290503"/>
    <property type="match status" value="1"/>
</dbReference>
<organism evidence="6 7">
    <name type="scientific">Psylliodes chrysocephalus</name>
    <dbReference type="NCBI Taxonomy" id="3402493"/>
    <lineage>
        <taxon>Eukaryota</taxon>
        <taxon>Metazoa</taxon>
        <taxon>Ecdysozoa</taxon>
        <taxon>Arthropoda</taxon>
        <taxon>Hexapoda</taxon>
        <taxon>Insecta</taxon>
        <taxon>Pterygota</taxon>
        <taxon>Neoptera</taxon>
        <taxon>Endopterygota</taxon>
        <taxon>Coleoptera</taxon>
        <taxon>Polyphaga</taxon>
        <taxon>Cucujiformia</taxon>
        <taxon>Chrysomeloidea</taxon>
        <taxon>Chrysomelidae</taxon>
        <taxon>Galerucinae</taxon>
        <taxon>Alticini</taxon>
        <taxon>Psylliodes</taxon>
    </lineage>
</organism>